<feature type="transmembrane region" description="Helical" evidence="1">
    <location>
        <begin position="28"/>
        <end position="45"/>
    </location>
</feature>
<sequence length="77" mass="9034">MKIRLSEVVLVIIDEISITDRRHRENSWAVNMFCLLVTTYSFLLWQDILVFKLQPTQPVDFALLAMSYIPRSISLSF</sequence>
<organism evidence="2 3">
    <name type="scientific">Phytophthora cactorum</name>
    <dbReference type="NCBI Taxonomy" id="29920"/>
    <lineage>
        <taxon>Eukaryota</taxon>
        <taxon>Sar</taxon>
        <taxon>Stramenopiles</taxon>
        <taxon>Oomycota</taxon>
        <taxon>Peronosporomycetes</taxon>
        <taxon>Peronosporales</taxon>
        <taxon>Peronosporaceae</taxon>
        <taxon>Phytophthora</taxon>
    </lineage>
</organism>
<name>A0A8T1TR83_9STRA</name>
<evidence type="ECO:0000313" key="2">
    <source>
        <dbReference type="EMBL" id="KAG6946365.1"/>
    </source>
</evidence>
<dbReference type="EMBL" id="JAENGZ010001757">
    <property type="protein sequence ID" value="KAG6946365.1"/>
    <property type="molecule type" value="Genomic_DNA"/>
</dbReference>
<gene>
    <name evidence="2" type="ORF">JG687_00016747</name>
</gene>
<proteinExistence type="predicted"/>
<reference evidence="2" key="1">
    <citation type="submission" date="2021-01" db="EMBL/GenBank/DDBJ databases">
        <title>Phytophthora aleatoria, a newly-described species from Pinus radiata is distinct from Phytophthora cactorum isolates based on comparative genomics.</title>
        <authorList>
            <person name="Mcdougal R."/>
            <person name="Panda P."/>
            <person name="Williams N."/>
            <person name="Studholme D.J."/>
        </authorList>
    </citation>
    <scope>NUCLEOTIDE SEQUENCE</scope>
    <source>
        <strain evidence="2">NZFS 3830</strain>
    </source>
</reference>
<keyword evidence="1" id="KW-0812">Transmembrane</keyword>
<dbReference type="AlphaFoldDB" id="A0A8T1TR83"/>
<evidence type="ECO:0000256" key="1">
    <source>
        <dbReference type="SAM" id="Phobius"/>
    </source>
</evidence>
<keyword evidence="1" id="KW-1133">Transmembrane helix</keyword>
<keyword evidence="1" id="KW-0472">Membrane</keyword>
<protein>
    <submittedName>
        <fullName evidence="2">Uncharacterized protein</fullName>
    </submittedName>
</protein>
<accession>A0A8T1TR83</accession>
<evidence type="ECO:0000313" key="3">
    <source>
        <dbReference type="Proteomes" id="UP000688947"/>
    </source>
</evidence>
<comment type="caution">
    <text evidence="2">The sequence shown here is derived from an EMBL/GenBank/DDBJ whole genome shotgun (WGS) entry which is preliminary data.</text>
</comment>
<dbReference type="Proteomes" id="UP000688947">
    <property type="component" value="Unassembled WGS sequence"/>
</dbReference>